<organism evidence="3 4">
    <name type="scientific">Mycolicibacterium aubagnense</name>
    <dbReference type="NCBI Taxonomy" id="319707"/>
    <lineage>
        <taxon>Bacteria</taxon>
        <taxon>Bacillati</taxon>
        <taxon>Actinomycetota</taxon>
        <taxon>Actinomycetes</taxon>
        <taxon>Mycobacteriales</taxon>
        <taxon>Mycobacteriaceae</taxon>
        <taxon>Mycolicibacterium</taxon>
    </lineage>
</organism>
<proteinExistence type="predicted"/>
<feature type="domain" description="Amidohydrolase-related" evidence="2">
    <location>
        <begin position="123"/>
        <end position="409"/>
    </location>
</feature>
<dbReference type="SUPFAM" id="SSF51556">
    <property type="entry name" value="Metallo-dependent hydrolases"/>
    <property type="match status" value="1"/>
</dbReference>
<keyword evidence="1" id="KW-0456">Lyase</keyword>
<dbReference type="PANTHER" id="PTHR21240">
    <property type="entry name" value="2-AMINO-3-CARBOXYLMUCONATE-6-SEMIALDEHYDE DECARBOXYLASE"/>
    <property type="match status" value="1"/>
</dbReference>
<dbReference type="InterPro" id="IPR032466">
    <property type="entry name" value="Metal_Hydrolase"/>
</dbReference>
<accession>A0ABM7IA59</accession>
<name>A0ABM7IA59_9MYCO</name>
<dbReference type="Proteomes" id="UP000465609">
    <property type="component" value="Chromosome"/>
</dbReference>
<protein>
    <submittedName>
        <fullName evidence="3">Amidohydrolase</fullName>
    </submittedName>
</protein>
<evidence type="ECO:0000256" key="1">
    <source>
        <dbReference type="ARBA" id="ARBA00023239"/>
    </source>
</evidence>
<dbReference type="Gene3D" id="3.20.20.140">
    <property type="entry name" value="Metal-dependent hydrolases"/>
    <property type="match status" value="1"/>
</dbReference>
<evidence type="ECO:0000259" key="2">
    <source>
        <dbReference type="Pfam" id="PF04909"/>
    </source>
</evidence>
<dbReference type="PANTHER" id="PTHR21240:SF28">
    <property type="entry name" value="ISO-OROTATE DECARBOXYLASE (EUROFUNG)"/>
    <property type="match status" value="1"/>
</dbReference>
<sequence>MLMTLERTAERIAHPTLDYRAIDVDNHYYEPVDSCTRYLPKEFKRRGVQMVQDGKRTWAVMGEKINHFIPNPTFDPIIEPGCLDLLFRGEIPDGVDPASLMKVDRMANHPEYQNRDARVKVLDKQNLETAFMLPTFACGVEEALKGDIEATIATVHAFNLWLDEDWGFHRPDGRIISAPIISLADPHAAVDEVEFVLGRGAKLVLVRPAPVPGVAKPRSLGDPLHDPVWARLAEAGVPVGFHLSDSGYLAIAALWGGKATFEGFGKKDPLDQILLDDRAIHDTMASMIVHQVFTRHPALKVASIENGSYFVYRLIKRLKKAANNAPYHFKEDPVEQLRNNVWIAPYYEDDVLLLAETVGVERILFGSDWPHGEGLADPMSFTADIPQFPEFSAEDTRKVMRDNALDLLGVSVGAVSVEGTAQPSYP</sequence>
<keyword evidence="4" id="KW-1185">Reference proteome</keyword>
<evidence type="ECO:0000313" key="3">
    <source>
        <dbReference type="EMBL" id="BBX83517.1"/>
    </source>
</evidence>
<gene>
    <name evidence="3" type="ORF">MAUB_13900</name>
</gene>
<reference evidence="3 4" key="1">
    <citation type="journal article" date="2019" name="Emerg. Microbes Infect.">
        <title>Comprehensive subspecies identification of 175 nontuberculous mycobacteria species based on 7547 genomic profiles.</title>
        <authorList>
            <person name="Matsumoto Y."/>
            <person name="Kinjo T."/>
            <person name="Motooka D."/>
            <person name="Nabeya D."/>
            <person name="Jung N."/>
            <person name="Uechi K."/>
            <person name="Horii T."/>
            <person name="Iida T."/>
            <person name="Fujita J."/>
            <person name="Nakamura S."/>
        </authorList>
    </citation>
    <scope>NUCLEOTIDE SEQUENCE [LARGE SCALE GENOMIC DNA]</scope>
    <source>
        <strain evidence="3 4">JCM 15296</strain>
    </source>
</reference>
<dbReference type="EMBL" id="AP022577">
    <property type="protein sequence ID" value="BBX83517.1"/>
    <property type="molecule type" value="Genomic_DNA"/>
</dbReference>
<dbReference type="Pfam" id="PF04909">
    <property type="entry name" value="Amidohydro_2"/>
    <property type="match status" value="1"/>
</dbReference>
<dbReference type="InterPro" id="IPR006680">
    <property type="entry name" value="Amidohydro-rel"/>
</dbReference>
<evidence type="ECO:0000313" key="4">
    <source>
        <dbReference type="Proteomes" id="UP000465609"/>
    </source>
</evidence>
<dbReference type="InterPro" id="IPR032465">
    <property type="entry name" value="ACMSD"/>
</dbReference>